<feature type="compositionally biased region" description="Basic and acidic residues" evidence="1">
    <location>
        <begin position="150"/>
        <end position="162"/>
    </location>
</feature>
<evidence type="ECO:0000256" key="1">
    <source>
        <dbReference type="SAM" id="MobiDB-lite"/>
    </source>
</evidence>
<feature type="compositionally biased region" description="Polar residues" evidence="1">
    <location>
        <begin position="340"/>
        <end position="354"/>
    </location>
</feature>
<dbReference type="AlphaFoldDB" id="D7FQC6"/>
<feature type="region of interest" description="Disordered" evidence="1">
    <location>
        <begin position="476"/>
        <end position="537"/>
    </location>
</feature>
<name>D7FQC6_ECTSI</name>
<feature type="region of interest" description="Disordered" evidence="1">
    <location>
        <begin position="339"/>
        <end position="412"/>
    </location>
</feature>
<protein>
    <submittedName>
        <fullName evidence="2">Uncharacterized protein</fullName>
    </submittedName>
</protein>
<evidence type="ECO:0000313" key="2">
    <source>
        <dbReference type="EMBL" id="CBJ48458.1"/>
    </source>
</evidence>
<gene>
    <name evidence="2" type="ORF">Esi_0002_0281</name>
</gene>
<organism evidence="2 3">
    <name type="scientific">Ectocarpus siliculosus</name>
    <name type="common">Brown alga</name>
    <name type="synonym">Conferva siliculosa</name>
    <dbReference type="NCBI Taxonomy" id="2880"/>
    <lineage>
        <taxon>Eukaryota</taxon>
        <taxon>Sar</taxon>
        <taxon>Stramenopiles</taxon>
        <taxon>Ochrophyta</taxon>
        <taxon>PX clade</taxon>
        <taxon>Phaeophyceae</taxon>
        <taxon>Ectocarpales</taxon>
        <taxon>Ectocarpaceae</taxon>
        <taxon>Ectocarpus</taxon>
    </lineage>
</organism>
<dbReference type="OrthoDB" id="190789at2759"/>
<sequence length="683" mass="73170">MGQHAGSTMEFDPFLGKESLSALGRMGFGKREARLGPHRYHGVAARTRLSVAGKSSMVTTSHHRHQHHKERVTINQVNDLAEIAREIDSFTTAGKRIPVAVWEKYDRINKRHKKHEDMMAIAAEARKKMKRRTRKREEQGQEAGQGCTADNKKDLDGPDQKEGTAFSTDKSSTGTRRHHPVSNNTPSSSSFTADSTELSLERMPKRHTAPSPFQGGGRCTFGSGRGEEEADALEKLARREAHASTAKSRAGPSSSSWGPQERDKLNEIYWDLGRPPRRGVHAEREHFFRYTQRHCLLFPRRSPAEVIARLKLMFRYNTLKEPNEREHWLKLNAKRGFFPQPQQKANAAASSTRNDTSRAVMPTATTEPRQSLDFSSLASEPEHPTATNGLQKWPRPGSEEEPLFRRSGGGGSAPLCGGRLVSAAAAAYAAEAKRTASVASSPSRRLRASLRAGGAPVSPFYDPVRPNSPAWGFGEAPPVSPCSSRPCSRGSGRSGGGGGGGSRGSGGGSRGVSRGAQRGLDDNAHAEGVDDGGGHEETELLDYTSLGLQTISSRATSPAFGFARDGLGSENLSMFQADKKPEPGPGSFRPNLSATSTHPGVRCGVLMGGRLGSRGGGGDEGGGKGGRGGTRGGSPGGVGETSTRPSPGPGQYMAWDGIGRQILSTRPSSPVVTFASGDWDLRQ</sequence>
<keyword evidence="3" id="KW-1185">Reference proteome</keyword>
<feature type="compositionally biased region" description="Low complexity" evidence="1">
    <location>
        <begin position="481"/>
        <end position="491"/>
    </location>
</feature>
<feature type="compositionally biased region" description="Polar residues" evidence="1">
    <location>
        <begin position="363"/>
        <end position="378"/>
    </location>
</feature>
<feature type="compositionally biased region" description="Basic and acidic residues" evidence="1">
    <location>
        <begin position="519"/>
        <end position="537"/>
    </location>
</feature>
<feature type="compositionally biased region" description="Polar residues" evidence="1">
    <location>
        <begin position="181"/>
        <end position="198"/>
    </location>
</feature>
<feature type="region of interest" description="Disordered" evidence="1">
    <location>
        <begin position="126"/>
        <end position="261"/>
    </location>
</feature>
<accession>D7FQC6</accession>
<feature type="region of interest" description="Disordered" evidence="1">
    <location>
        <begin position="575"/>
        <end position="655"/>
    </location>
</feature>
<dbReference type="Proteomes" id="UP000002630">
    <property type="component" value="Linkage Group LG02"/>
</dbReference>
<feature type="compositionally biased region" description="Polar residues" evidence="1">
    <location>
        <begin position="245"/>
        <end position="258"/>
    </location>
</feature>
<feature type="compositionally biased region" description="Polar residues" evidence="1">
    <location>
        <begin position="165"/>
        <end position="174"/>
    </location>
</feature>
<feature type="compositionally biased region" description="Gly residues" evidence="1">
    <location>
        <begin position="606"/>
        <end position="639"/>
    </location>
</feature>
<proteinExistence type="predicted"/>
<evidence type="ECO:0000313" key="3">
    <source>
        <dbReference type="Proteomes" id="UP000002630"/>
    </source>
</evidence>
<dbReference type="EMBL" id="FN649727">
    <property type="protein sequence ID" value="CBJ48458.1"/>
    <property type="molecule type" value="Genomic_DNA"/>
</dbReference>
<feature type="compositionally biased region" description="Basic and acidic residues" evidence="1">
    <location>
        <begin position="232"/>
        <end position="242"/>
    </location>
</feature>
<feature type="compositionally biased region" description="Gly residues" evidence="1">
    <location>
        <begin position="492"/>
        <end position="510"/>
    </location>
</feature>
<dbReference type="InParanoid" id="D7FQC6"/>
<reference evidence="2 3" key="1">
    <citation type="journal article" date="2010" name="Nature">
        <title>The Ectocarpus genome and the independent evolution of multicellularity in brown algae.</title>
        <authorList>
            <person name="Cock J.M."/>
            <person name="Sterck L."/>
            <person name="Rouze P."/>
            <person name="Scornet D."/>
            <person name="Allen A.E."/>
            <person name="Amoutzias G."/>
            <person name="Anthouard V."/>
            <person name="Artiguenave F."/>
            <person name="Aury J.M."/>
            <person name="Badger J.H."/>
            <person name="Beszteri B."/>
            <person name="Billiau K."/>
            <person name="Bonnet E."/>
            <person name="Bothwell J.H."/>
            <person name="Bowler C."/>
            <person name="Boyen C."/>
            <person name="Brownlee C."/>
            <person name="Carrano C.J."/>
            <person name="Charrier B."/>
            <person name="Cho G.Y."/>
            <person name="Coelho S.M."/>
            <person name="Collen J."/>
            <person name="Corre E."/>
            <person name="Da Silva C."/>
            <person name="Delage L."/>
            <person name="Delaroque N."/>
            <person name="Dittami S.M."/>
            <person name="Doulbeau S."/>
            <person name="Elias M."/>
            <person name="Farnham G."/>
            <person name="Gachon C.M."/>
            <person name="Gschloessl B."/>
            <person name="Heesch S."/>
            <person name="Jabbari K."/>
            <person name="Jubin C."/>
            <person name="Kawai H."/>
            <person name="Kimura K."/>
            <person name="Kloareg B."/>
            <person name="Kupper F.C."/>
            <person name="Lang D."/>
            <person name="Le Bail A."/>
            <person name="Leblanc C."/>
            <person name="Lerouge P."/>
            <person name="Lohr M."/>
            <person name="Lopez P.J."/>
            <person name="Martens C."/>
            <person name="Maumus F."/>
            <person name="Michel G."/>
            <person name="Miranda-Saavedra D."/>
            <person name="Morales J."/>
            <person name="Moreau H."/>
            <person name="Motomura T."/>
            <person name="Nagasato C."/>
            <person name="Napoli C.A."/>
            <person name="Nelson D.R."/>
            <person name="Nyvall-Collen P."/>
            <person name="Peters A.F."/>
            <person name="Pommier C."/>
            <person name="Potin P."/>
            <person name="Poulain J."/>
            <person name="Quesneville H."/>
            <person name="Read B."/>
            <person name="Rensing S.A."/>
            <person name="Ritter A."/>
            <person name="Rousvoal S."/>
            <person name="Samanta M."/>
            <person name="Samson G."/>
            <person name="Schroeder D.C."/>
            <person name="Segurens B."/>
            <person name="Strittmatter M."/>
            <person name="Tonon T."/>
            <person name="Tregear J.W."/>
            <person name="Valentin K."/>
            <person name="von Dassow P."/>
            <person name="Yamagishi T."/>
            <person name="Van de Peer Y."/>
            <person name="Wincker P."/>
        </authorList>
    </citation>
    <scope>NUCLEOTIDE SEQUENCE [LARGE SCALE GENOMIC DNA]</scope>
    <source>
        <strain evidence="3">Ec32 / CCAP1310/4</strain>
    </source>
</reference>
<dbReference type="EMBL" id="FN648375">
    <property type="protein sequence ID" value="CBJ48458.1"/>
    <property type="molecule type" value="Genomic_DNA"/>
</dbReference>